<protein>
    <submittedName>
        <fullName evidence="1">Uncharacterized protein</fullName>
    </submittedName>
</protein>
<dbReference type="InterPro" id="IPR001387">
    <property type="entry name" value="Cro/C1-type_HTH"/>
</dbReference>
<dbReference type="InterPro" id="IPR010982">
    <property type="entry name" value="Lambda_DNA-bd_dom_sf"/>
</dbReference>
<dbReference type="GO" id="GO:0003677">
    <property type="term" value="F:DNA binding"/>
    <property type="evidence" value="ECO:0007669"/>
    <property type="project" value="InterPro"/>
</dbReference>
<accession>H8GLP7</accession>
<gene>
    <name evidence="1" type="ORF">Metal_2888</name>
</gene>
<dbReference type="EMBL" id="CM001475">
    <property type="protein sequence ID" value="EIC30574.1"/>
    <property type="molecule type" value="Genomic_DNA"/>
</dbReference>
<dbReference type="Proteomes" id="UP000005090">
    <property type="component" value="Chromosome"/>
</dbReference>
<dbReference type="CDD" id="cd00093">
    <property type="entry name" value="HTH_XRE"/>
    <property type="match status" value="1"/>
</dbReference>
<dbReference type="HOGENOM" id="CLU_1110411_0_0_6"/>
<reference evidence="1 2" key="1">
    <citation type="journal article" date="2013" name="Genome Announc.">
        <title>Genome Sequence of the Obligate Gammaproteobacterial Methanotroph Methylomicrobium album Strain BG8.</title>
        <authorList>
            <person name="Kits K.D."/>
            <person name="Kalyuzhnaya M.G."/>
            <person name="Klotz M.G."/>
            <person name="Jetten M.S."/>
            <person name="Op den Camp H.J."/>
            <person name="Vuilleumier S."/>
            <person name="Bringel F."/>
            <person name="Dispirito A.A."/>
            <person name="Murrell J.C."/>
            <person name="Bruce D."/>
            <person name="Cheng J.F."/>
            <person name="Copeland A."/>
            <person name="Goodwin L."/>
            <person name="Hauser L."/>
            <person name="Lajus A."/>
            <person name="Land M.L."/>
            <person name="Lapidus A."/>
            <person name="Lucas S."/>
            <person name="Medigue C."/>
            <person name="Pitluck S."/>
            <person name="Woyke T."/>
            <person name="Zeytun A."/>
            <person name="Stein L.Y."/>
        </authorList>
    </citation>
    <scope>NUCLEOTIDE SEQUENCE [LARGE SCALE GENOMIC DNA]</scope>
    <source>
        <strain evidence="1 2">BG8</strain>
    </source>
</reference>
<keyword evidence="2" id="KW-1185">Reference proteome</keyword>
<dbReference type="Gene3D" id="1.10.260.40">
    <property type="entry name" value="lambda repressor-like DNA-binding domains"/>
    <property type="match status" value="1"/>
</dbReference>
<evidence type="ECO:0000313" key="1">
    <source>
        <dbReference type="EMBL" id="EIC30574.1"/>
    </source>
</evidence>
<dbReference type="eggNOG" id="COG1476">
    <property type="taxonomic scope" value="Bacteria"/>
</dbReference>
<dbReference type="AlphaFoldDB" id="H8GLP7"/>
<name>H8GLP7_METAL</name>
<dbReference type="STRING" id="686340.Metal_2888"/>
<proteinExistence type="predicted"/>
<evidence type="ECO:0000313" key="2">
    <source>
        <dbReference type="Proteomes" id="UP000005090"/>
    </source>
</evidence>
<dbReference type="SUPFAM" id="SSF47413">
    <property type="entry name" value="lambda repressor-like DNA-binding domains"/>
    <property type="match status" value="1"/>
</dbReference>
<sequence length="250" mass="28753">MRSRRSEYEQVVKTLGERMKVARELCGFSQLKAAKLLGYANSSKLAKIEGATDTNSVPLWLIPKAADVYEVSVDFLFGVSDDWERDPVAAQQQQVGQWLEDRWQEVRDAQDQAFKTLHAKQVELSESIDRTLRRSKENFECLEQVRRNNRAFDDLRGGAKLLRLLAETAEDAMGLGFELEKLRTLNEAERLMGDILESPRHPVNDWKHPAHEQAKQAFDELKSNIDERRVRLSVEQVIAFEKIEKNIKSA</sequence>
<organism evidence="1 2">
    <name type="scientific">Methylomicrobium album BG8</name>
    <dbReference type="NCBI Taxonomy" id="686340"/>
    <lineage>
        <taxon>Bacteria</taxon>
        <taxon>Pseudomonadati</taxon>
        <taxon>Pseudomonadota</taxon>
        <taxon>Gammaproteobacteria</taxon>
        <taxon>Methylococcales</taxon>
        <taxon>Methylococcaceae</taxon>
        <taxon>Methylomicrobium</taxon>
    </lineage>
</organism>